<dbReference type="SUPFAM" id="SSF51735">
    <property type="entry name" value="NAD(P)-binding Rossmann-fold domains"/>
    <property type="match status" value="1"/>
</dbReference>
<dbReference type="InterPro" id="IPR051606">
    <property type="entry name" value="Polyketide_Oxido-like"/>
</dbReference>
<dbReference type="PANTHER" id="PTHR43355:SF2">
    <property type="entry name" value="FLAVIN REDUCTASE (NADPH)"/>
    <property type="match status" value="1"/>
</dbReference>
<protein>
    <recommendedName>
        <fullName evidence="2">NAD(P)-binding domain-containing protein</fullName>
    </recommendedName>
</protein>
<dbReference type="GO" id="GO:0016646">
    <property type="term" value="F:oxidoreductase activity, acting on the CH-NH group of donors, NAD or NADP as acceptor"/>
    <property type="evidence" value="ECO:0007669"/>
    <property type="project" value="TreeGrafter"/>
</dbReference>
<dbReference type="PANTHER" id="PTHR43355">
    <property type="entry name" value="FLAVIN REDUCTASE (NADPH)"/>
    <property type="match status" value="1"/>
</dbReference>
<dbReference type="EMBL" id="SGPK01001305">
    <property type="protein sequence ID" value="THG93413.1"/>
    <property type="molecule type" value="Genomic_DNA"/>
</dbReference>
<keyword evidence="4" id="KW-1185">Reference proteome</keyword>
<feature type="non-terminal residue" evidence="3">
    <location>
        <position position="84"/>
    </location>
</feature>
<evidence type="ECO:0000313" key="4">
    <source>
        <dbReference type="Proteomes" id="UP000308199"/>
    </source>
</evidence>
<evidence type="ECO:0000313" key="3">
    <source>
        <dbReference type="EMBL" id="THG93413.1"/>
    </source>
</evidence>
<organism evidence="3 4">
    <name type="scientific">Phellinidium pouzarii</name>
    <dbReference type="NCBI Taxonomy" id="167371"/>
    <lineage>
        <taxon>Eukaryota</taxon>
        <taxon>Fungi</taxon>
        <taxon>Dikarya</taxon>
        <taxon>Basidiomycota</taxon>
        <taxon>Agaricomycotina</taxon>
        <taxon>Agaricomycetes</taxon>
        <taxon>Hymenochaetales</taxon>
        <taxon>Hymenochaetaceae</taxon>
        <taxon>Phellinidium</taxon>
    </lineage>
</organism>
<reference evidence="3 4" key="1">
    <citation type="submission" date="2019-02" db="EMBL/GenBank/DDBJ databases">
        <title>Genome sequencing of the rare red list fungi Phellinidium pouzarii.</title>
        <authorList>
            <person name="Buettner E."/>
            <person name="Kellner H."/>
        </authorList>
    </citation>
    <scope>NUCLEOTIDE SEQUENCE [LARGE SCALE GENOMIC DNA]</scope>
    <source>
        <strain evidence="3 4">DSM 108285</strain>
    </source>
</reference>
<dbReference type="Pfam" id="PF13460">
    <property type="entry name" value="NAD_binding_10"/>
    <property type="match status" value="1"/>
</dbReference>
<feature type="domain" description="NAD(P)-binding" evidence="2">
    <location>
        <begin position="7"/>
        <end position="76"/>
    </location>
</feature>
<gene>
    <name evidence="3" type="ORF">EW145_g8382</name>
</gene>
<dbReference type="InterPro" id="IPR016040">
    <property type="entry name" value="NAD(P)-bd_dom"/>
</dbReference>
<evidence type="ECO:0000256" key="1">
    <source>
        <dbReference type="ARBA" id="ARBA00038376"/>
    </source>
</evidence>
<name>A0A4S4K6K5_9AGAM</name>
<proteinExistence type="inferred from homology"/>
<accession>A0A4S4K6K5</accession>
<dbReference type="InterPro" id="IPR036291">
    <property type="entry name" value="NAD(P)-bd_dom_sf"/>
</dbReference>
<comment type="caution">
    <text evidence="3">The sequence shown here is derived from an EMBL/GenBank/DDBJ whole genome shotgun (WGS) entry which is preliminary data.</text>
</comment>
<comment type="similarity">
    <text evidence="1">Belongs to the avfA family.</text>
</comment>
<dbReference type="Proteomes" id="UP000308199">
    <property type="component" value="Unassembled WGS sequence"/>
</dbReference>
<dbReference type="AlphaFoldDB" id="A0A4S4K6K5"/>
<sequence length="84" mass="8402">MHVLVLGGTGGIGPLLIRELLVAEHTVVVYARSPQKVPSDISSNPSVTIVKGDLTDAGAMSSALAGVHAVVSVLGPAVSSGPLY</sequence>
<dbReference type="Gene3D" id="3.40.50.720">
    <property type="entry name" value="NAD(P)-binding Rossmann-like Domain"/>
    <property type="match status" value="1"/>
</dbReference>
<evidence type="ECO:0000259" key="2">
    <source>
        <dbReference type="Pfam" id="PF13460"/>
    </source>
</evidence>
<dbReference type="OrthoDB" id="10254221at2759"/>